<protein>
    <submittedName>
        <fullName evidence="1">Uncharacterized protein</fullName>
    </submittedName>
</protein>
<dbReference type="EMBL" id="CP054212">
    <property type="protein sequence ID" value="QKJ87396.1"/>
    <property type="molecule type" value="Genomic_DNA"/>
</dbReference>
<sequence>MKNINDALNNFFAESKTVKAEEISEAVENGNAVIFGSDDVRIVLKPMMAEGIPYVLVWLAVSSGENGLAKYIPEVQKLTRLVGGRWFEFYTQRRGFIRVAEKLGFKRMPDEDGFMKFRMMM</sequence>
<name>A0A6M8U9H1_9GAMM</name>
<evidence type="ECO:0000313" key="1">
    <source>
        <dbReference type="EMBL" id="QKJ87396.1"/>
    </source>
</evidence>
<proteinExistence type="predicted"/>
<organism evidence="1 2">
    <name type="scientific">Paramixta manurensis</name>
    <dbReference type="NCBI Taxonomy" id="2740817"/>
    <lineage>
        <taxon>Bacteria</taxon>
        <taxon>Pseudomonadati</taxon>
        <taxon>Pseudomonadota</taxon>
        <taxon>Gammaproteobacteria</taxon>
        <taxon>Enterobacterales</taxon>
        <taxon>Erwiniaceae</taxon>
        <taxon>Paramixta</taxon>
    </lineage>
</organism>
<dbReference type="RefSeq" id="WP_173634345.1">
    <property type="nucleotide sequence ID" value="NZ_CP054212.1"/>
</dbReference>
<keyword evidence="2" id="KW-1185">Reference proteome</keyword>
<evidence type="ECO:0000313" key="2">
    <source>
        <dbReference type="Proteomes" id="UP000505325"/>
    </source>
</evidence>
<reference evidence="1 2" key="1">
    <citation type="submission" date="2020-06" db="EMBL/GenBank/DDBJ databases">
        <title>Genome sequence of Paramixta manurensis strain PD-1.</title>
        <authorList>
            <person name="Lee C.W."/>
            <person name="Kim J."/>
        </authorList>
    </citation>
    <scope>NUCLEOTIDE SEQUENCE [LARGE SCALE GENOMIC DNA]</scope>
    <source>
        <strain evidence="1 2">PD-1</strain>
    </source>
</reference>
<dbReference type="AlphaFoldDB" id="A0A6M8U9H1"/>
<accession>A0A6M8U9H1</accession>
<gene>
    <name evidence="1" type="ORF">PMPD1_2454</name>
</gene>
<dbReference type="KEGG" id="pmak:PMPD1_2454"/>
<dbReference type="Proteomes" id="UP000505325">
    <property type="component" value="Chromosome"/>
</dbReference>